<dbReference type="Pfam" id="PF14392">
    <property type="entry name" value="zf-CCHC_4"/>
    <property type="match status" value="1"/>
</dbReference>
<sequence>MTKKIGRFLESIIGEVIEIDEGESGDCDGKYIRVRVMIDVEKPLRRCLRIDVLGDGVESVMLIKYECLPDHCFQCGRLGHKTRECTVAVEGQTEDGSYEFLFGLWL</sequence>
<dbReference type="PANTHER" id="PTHR31286:SF167">
    <property type="entry name" value="OS09G0268800 PROTEIN"/>
    <property type="match status" value="1"/>
</dbReference>
<organism evidence="3 4">
    <name type="scientific">Acer yangbiense</name>
    <dbReference type="NCBI Taxonomy" id="1000413"/>
    <lineage>
        <taxon>Eukaryota</taxon>
        <taxon>Viridiplantae</taxon>
        <taxon>Streptophyta</taxon>
        <taxon>Embryophyta</taxon>
        <taxon>Tracheophyta</taxon>
        <taxon>Spermatophyta</taxon>
        <taxon>Magnoliopsida</taxon>
        <taxon>eudicotyledons</taxon>
        <taxon>Gunneridae</taxon>
        <taxon>Pentapetalae</taxon>
        <taxon>rosids</taxon>
        <taxon>malvids</taxon>
        <taxon>Sapindales</taxon>
        <taxon>Sapindaceae</taxon>
        <taxon>Hippocastanoideae</taxon>
        <taxon>Acereae</taxon>
        <taxon>Acer</taxon>
    </lineage>
</organism>
<dbReference type="InterPro" id="IPR040256">
    <property type="entry name" value="At4g02000-like"/>
</dbReference>
<keyword evidence="1" id="KW-0862">Zinc</keyword>
<dbReference type="GO" id="GO:0008270">
    <property type="term" value="F:zinc ion binding"/>
    <property type="evidence" value="ECO:0007669"/>
    <property type="project" value="UniProtKB-KW"/>
</dbReference>
<evidence type="ECO:0000256" key="1">
    <source>
        <dbReference type="PROSITE-ProRule" id="PRU00047"/>
    </source>
</evidence>
<dbReference type="InterPro" id="IPR025836">
    <property type="entry name" value="Zn_knuckle_CX2CX4HX4C"/>
</dbReference>
<dbReference type="GO" id="GO:0003676">
    <property type="term" value="F:nucleic acid binding"/>
    <property type="evidence" value="ECO:0007669"/>
    <property type="project" value="InterPro"/>
</dbReference>
<dbReference type="AlphaFoldDB" id="A0A5C7GQH6"/>
<dbReference type="EMBL" id="VAHF01000013">
    <property type="protein sequence ID" value="TXG46833.1"/>
    <property type="molecule type" value="Genomic_DNA"/>
</dbReference>
<protein>
    <recommendedName>
        <fullName evidence="2">CCHC-type domain-containing protein</fullName>
    </recommendedName>
</protein>
<proteinExistence type="predicted"/>
<keyword evidence="1" id="KW-0863">Zinc-finger</keyword>
<accession>A0A5C7GQH6</accession>
<feature type="domain" description="CCHC-type" evidence="2">
    <location>
        <begin position="72"/>
        <end position="85"/>
    </location>
</feature>
<evidence type="ECO:0000313" key="3">
    <source>
        <dbReference type="EMBL" id="TXG46833.1"/>
    </source>
</evidence>
<keyword evidence="4" id="KW-1185">Reference proteome</keyword>
<comment type="caution">
    <text evidence="3">The sequence shown here is derived from an EMBL/GenBank/DDBJ whole genome shotgun (WGS) entry which is preliminary data.</text>
</comment>
<name>A0A5C7GQH6_9ROSI</name>
<keyword evidence="1" id="KW-0479">Metal-binding</keyword>
<dbReference type="PROSITE" id="PS50158">
    <property type="entry name" value="ZF_CCHC"/>
    <property type="match status" value="1"/>
</dbReference>
<dbReference type="Proteomes" id="UP000323000">
    <property type="component" value="Chromosome 13"/>
</dbReference>
<dbReference type="InterPro" id="IPR001878">
    <property type="entry name" value="Znf_CCHC"/>
</dbReference>
<evidence type="ECO:0000313" key="4">
    <source>
        <dbReference type="Proteomes" id="UP000323000"/>
    </source>
</evidence>
<dbReference type="PANTHER" id="PTHR31286">
    <property type="entry name" value="GLYCINE-RICH CELL WALL STRUCTURAL PROTEIN 1.8-LIKE"/>
    <property type="match status" value="1"/>
</dbReference>
<dbReference type="OrthoDB" id="1707487at2759"/>
<gene>
    <name evidence="3" type="ORF">EZV62_026127</name>
</gene>
<reference evidence="4" key="1">
    <citation type="journal article" date="2019" name="Gigascience">
        <title>De novo genome assembly of the endangered Acer yangbiense, a plant species with extremely small populations endemic to Yunnan Province, China.</title>
        <authorList>
            <person name="Yang J."/>
            <person name="Wariss H.M."/>
            <person name="Tao L."/>
            <person name="Zhang R."/>
            <person name="Yun Q."/>
            <person name="Hollingsworth P."/>
            <person name="Dao Z."/>
            <person name="Luo G."/>
            <person name="Guo H."/>
            <person name="Ma Y."/>
            <person name="Sun W."/>
        </authorList>
    </citation>
    <scope>NUCLEOTIDE SEQUENCE [LARGE SCALE GENOMIC DNA]</scope>
    <source>
        <strain evidence="4">cv. Malutang</strain>
    </source>
</reference>
<evidence type="ECO:0000259" key="2">
    <source>
        <dbReference type="PROSITE" id="PS50158"/>
    </source>
</evidence>